<dbReference type="EMBL" id="JPRM01000027">
    <property type="protein sequence ID" value="KFF13859.1"/>
    <property type="molecule type" value="Genomic_DNA"/>
</dbReference>
<organism evidence="4 6">
    <name type="scientific">Flavobacterium hydatis</name>
    <name type="common">Cytophaga aquatilis</name>
    <dbReference type="NCBI Taxonomy" id="991"/>
    <lineage>
        <taxon>Bacteria</taxon>
        <taxon>Pseudomonadati</taxon>
        <taxon>Bacteroidota</taxon>
        <taxon>Flavobacteriia</taxon>
        <taxon>Flavobacteriales</taxon>
        <taxon>Flavobacteriaceae</taxon>
        <taxon>Flavobacterium</taxon>
    </lineage>
</organism>
<keyword evidence="2" id="KW-1133">Transmembrane helix</keyword>
<reference evidence="5 7" key="2">
    <citation type="submission" date="2016-11" db="EMBL/GenBank/DDBJ databases">
        <title>Whole genomes of Flavobacteriaceae.</title>
        <authorList>
            <person name="Stine C."/>
            <person name="Li C."/>
            <person name="Tadesse D."/>
        </authorList>
    </citation>
    <scope>NUCLEOTIDE SEQUENCE [LARGE SCALE GENOMIC DNA]</scope>
    <source>
        <strain evidence="5 7">ATCC 29551</strain>
    </source>
</reference>
<accession>A0A086AAZ5</accession>
<sequence length="592" mass="65420">MRKKYFYYIILIMFSPFIVAQTVSINSIYVNSVYSQSINLGSNSSSNVTLSVLVALPAAQSNSNPGTVNVYYKRNAAASAIVGGYGGNLLFNGGTNATRGFSIDLRASDFDTSGGFIYAEYKTFSGVVYKSGNISVIRNADSGGTPVIPGNVPDVTKIPNTLCCNQTIRQGDKPAVITGSDYANPYPDHPTYGIGSMWSVNGYAGVSILNSDSKTYSLDYVKDLSTFTVTRGLKYNNKFSSANNSNAVTITVVPSPITSNEISIDNAIINPDGFIEMINTNPKQINGSQVQVNLNILDNPFYTAKRGDVVVDVDYFEWEYANAHGKKTWAIISNENSRHLTSINPSEISNSQNNYYFVRRVAVYKGIRRASNELKIMIRTIRHDNTICCDQQLQYLSSTELENPTTIIGSTPIFQNTNISGNNSYYTISYQWQIQNTRGADAWSDIAGATSKDYLPEPLKLVQSNRGFTVQSTYNYRRIAKFDYQTNINGNWRYATESCYSNEVNLSSSQYASLLKIYPNPTSSILYLSSNTNLTNAKINIINTVGLVVNTNNYSLIDSNLISIDVSNLLPGIYFINIQGETPFYSLTFIKN</sequence>
<feature type="transmembrane region" description="Helical" evidence="2">
    <location>
        <begin position="7"/>
        <end position="29"/>
    </location>
</feature>
<dbReference type="eggNOG" id="ENOG5030XNM">
    <property type="taxonomic scope" value="Bacteria"/>
</dbReference>
<evidence type="ECO:0000313" key="4">
    <source>
        <dbReference type="EMBL" id="KFF13859.1"/>
    </source>
</evidence>
<evidence type="ECO:0000313" key="5">
    <source>
        <dbReference type="EMBL" id="OXA84917.1"/>
    </source>
</evidence>
<name>A0A086AAZ5_FLAHY</name>
<keyword evidence="2" id="KW-0472">Membrane</keyword>
<dbReference type="RefSeq" id="WP_035624954.1">
    <property type="nucleotide sequence ID" value="NZ_JBEWQG010000026.1"/>
</dbReference>
<dbReference type="InterPro" id="IPR026444">
    <property type="entry name" value="Secre_tail"/>
</dbReference>
<gene>
    <name evidence="5" type="ORF">B0A62_24760</name>
    <name evidence="4" type="ORF">IW20_17465</name>
</gene>
<dbReference type="Proteomes" id="UP000028712">
    <property type="component" value="Unassembled WGS sequence"/>
</dbReference>
<dbReference type="STRING" id="991.IW20_17465"/>
<evidence type="ECO:0000259" key="3">
    <source>
        <dbReference type="Pfam" id="PF18962"/>
    </source>
</evidence>
<evidence type="ECO:0000313" key="6">
    <source>
        <dbReference type="Proteomes" id="UP000028712"/>
    </source>
</evidence>
<keyword evidence="1" id="KW-0732">Signal</keyword>
<dbReference type="NCBIfam" id="TIGR04183">
    <property type="entry name" value="Por_Secre_tail"/>
    <property type="match status" value="1"/>
</dbReference>
<reference evidence="4 6" key="1">
    <citation type="submission" date="2014-07" db="EMBL/GenBank/DDBJ databases">
        <title>Genome of Flavobacterium hydatis DSM 2063.</title>
        <authorList>
            <person name="Pipes S.E."/>
            <person name="Stropko S.J."/>
            <person name="Newman J.D."/>
        </authorList>
    </citation>
    <scope>NUCLEOTIDE SEQUENCE [LARGE SCALE GENOMIC DNA]</scope>
    <source>
        <strain evidence="4 6">DSM 2063</strain>
    </source>
</reference>
<protein>
    <submittedName>
        <fullName evidence="5">T9SS C-terminal target domain-containing protein</fullName>
    </submittedName>
</protein>
<keyword evidence="7" id="KW-1185">Reference proteome</keyword>
<dbReference type="Proteomes" id="UP000198424">
    <property type="component" value="Unassembled WGS sequence"/>
</dbReference>
<dbReference type="OrthoDB" id="1345775at2"/>
<evidence type="ECO:0000313" key="7">
    <source>
        <dbReference type="Proteomes" id="UP000198424"/>
    </source>
</evidence>
<comment type="caution">
    <text evidence="4">The sequence shown here is derived from an EMBL/GenBank/DDBJ whole genome shotgun (WGS) entry which is preliminary data.</text>
</comment>
<dbReference type="Pfam" id="PF18962">
    <property type="entry name" value="Por_Secre_tail"/>
    <property type="match status" value="1"/>
</dbReference>
<dbReference type="Gene3D" id="2.60.40.2700">
    <property type="match status" value="1"/>
</dbReference>
<evidence type="ECO:0000256" key="2">
    <source>
        <dbReference type="SAM" id="Phobius"/>
    </source>
</evidence>
<dbReference type="AlphaFoldDB" id="A0A086AAZ5"/>
<evidence type="ECO:0000256" key="1">
    <source>
        <dbReference type="ARBA" id="ARBA00022729"/>
    </source>
</evidence>
<proteinExistence type="predicted"/>
<feature type="domain" description="Secretion system C-terminal sorting" evidence="3">
    <location>
        <begin position="517"/>
        <end position="582"/>
    </location>
</feature>
<dbReference type="EMBL" id="MUGY01000062">
    <property type="protein sequence ID" value="OXA84917.1"/>
    <property type="molecule type" value="Genomic_DNA"/>
</dbReference>
<keyword evidence="2" id="KW-0812">Transmembrane</keyword>